<dbReference type="InterPro" id="IPR045874">
    <property type="entry name" value="LRK10/LRL21-25-like"/>
</dbReference>
<evidence type="ECO:0000256" key="11">
    <source>
        <dbReference type="ARBA" id="ARBA00023180"/>
    </source>
</evidence>
<evidence type="ECO:0000313" key="17">
    <source>
        <dbReference type="EMBL" id="KAG9456359.1"/>
    </source>
</evidence>
<evidence type="ECO:0000256" key="15">
    <source>
        <dbReference type="SAM" id="Phobius"/>
    </source>
</evidence>
<evidence type="ECO:0000313" key="18">
    <source>
        <dbReference type="Proteomes" id="UP000825729"/>
    </source>
</evidence>
<keyword evidence="3" id="KW-0808">Transferase</keyword>
<dbReference type="SMART" id="SM00220">
    <property type="entry name" value="S_TKc"/>
    <property type="match status" value="1"/>
</dbReference>
<gene>
    <name evidence="17" type="ORF">H6P81_000867</name>
</gene>
<evidence type="ECO:0000256" key="12">
    <source>
        <dbReference type="PROSITE-ProRule" id="PRU10141"/>
    </source>
</evidence>
<keyword evidence="2 13" id="KW-0723">Serine/threonine-protein kinase</keyword>
<organism evidence="17 18">
    <name type="scientific">Aristolochia fimbriata</name>
    <name type="common">White veined hardy Dutchman's pipe vine</name>
    <dbReference type="NCBI Taxonomy" id="158543"/>
    <lineage>
        <taxon>Eukaryota</taxon>
        <taxon>Viridiplantae</taxon>
        <taxon>Streptophyta</taxon>
        <taxon>Embryophyta</taxon>
        <taxon>Tracheophyta</taxon>
        <taxon>Spermatophyta</taxon>
        <taxon>Magnoliopsida</taxon>
        <taxon>Magnoliidae</taxon>
        <taxon>Piperales</taxon>
        <taxon>Aristolochiaceae</taxon>
        <taxon>Aristolochia</taxon>
    </lineage>
</organism>
<dbReference type="Gene3D" id="3.30.200.20">
    <property type="entry name" value="Phosphorylase Kinase, domain 1"/>
    <property type="match status" value="1"/>
</dbReference>
<feature type="region of interest" description="Disordered" evidence="14">
    <location>
        <begin position="405"/>
        <end position="458"/>
    </location>
</feature>
<dbReference type="PROSITE" id="PS00108">
    <property type="entry name" value="PROTEIN_KINASE_ST"/>
    <property type="match status" value="1"/>
</dbReference>
<dbReference type="Pfam" id="PF07714">
    <property type="entry name" value="PK_Tyr_Ser-Thr"/>
    <property type="match status" value="1"/>
</dbReference>
<comment type="caution">
    <text evidence="17">The sequence shown here is derived from an EMBL/GenBank/DDBJ whole genome shotgun (WGS) entry which is preliminary data.</text>
</comment>
<keyword evidence="11" id="KW-0325">Glycoprotein</keyword>
<protein>
    <recommendedName>
        <fullName evidence="16">Protein kinase domain-containing protein</fullName>
    </recommendedName>
</protein>
<evidence type="ECO:0000256" key="2">
    <source>
        <dbReference type="ARBA" id="ARBA00022527"/>
    </source>
</evidence>
<evidence type="ECO:0000256" key="10">
    <source>
        <dbReference type="ARBA" id="ARBA00023136"/>
    </source>
</evidence>
<name>A0AAV7F621_ARIFI</name>
<keyword evidence="4 15" id="KW-0812">Transmembrane</keyword>
<dbReference type="InterPro" id="IPR001245">
    <property type="entry name" value="Ser-Thr/Tyr_kinase_cat_dom"/>
</dbReference>
<proteinExistence type="inferred from homology"/>
<evidence type="ECO:0000256" key="1">
    <source>
        <dbReference type="ARBA" id="ARBA00004479"/>
    </source>
</evidence>
<dbReference type="PANTHER" id="PTHR27009">
    <property type="entry name" value="RUST RESISTANCE KINASE LR10-RELATED"/>
    <property type="match status" value="1"/>
</dbReference>
<feature type="compositionally biased region" description="Polar residues" evidence="14">
    <location>
        <begin position="423"/>
        <end position="433"/>
    </location>
</feature>
<dbReference type="PROSITE" id="PS00107">
    <property type="entry name" value="PROTEIN_KINASE_ATP"/>
    <property type="match status" value="1"/>
</dbReference>
<reference evidence="17 18" key="1">
    <citation type="submission" date="2021-07" db="EMBL/GenBank/DDBJ databases">
        <title>The Aristolochia fimbriata genome: insights into angiosperm evolution, floral development and chemical biosynthesis.</title>
        <authorList>
            <person name="Jiao Y."/>
        </authorList>
    </citation>
    <scope>NUCLEOTIDE SEQUENCE [LARGE SCALE GENOMIC DNA]</scope>
    <source>
        <strain evidence="17">IBCAS-2021</strain>
        <tissue evidence="17">Leaf</tissue>
    </source>
</reference>
<dbReference type="Gene3D" id="1.10.510.10">
    <property type="entry name" value="Transferase(Phosphotransferase) domain 1"/>
    <property type="match status" value="1"/>
</dbReference>
<evidence type="ECO:0000256" key="3">
    <source>
        <dbReference type="ARBA" id="ARBA00022679"/>
    </source>
</evidence>
<comment type="similarity">
    <text evidence="13">Belongs to the protein kinase superfamily.</text>
</comment>
<dbReference type="GO" id="GO:0005524">
    <property type="term" value="F:ATP binding"/>
    <property type="evidence" value="ECO:0007669"/>
    <property type="project" value="UniProtKB-UniRule"/>
</dbReference>
<dbReference type="InterPro" id="IPR017441">
    <property type="entry name" value="Protein_kinase_ATP_BS"/>
</dbReference>
<dbReference type="Proteomes" id="UP000825729">
    <property type="component" value="Unassembled WGS sequence"/>
</dbReference>
<evidence type="ECO:0000256" key="4">
    <source>
        <dbReference type="ARBA" id="ARBA00022692"/>
    </source>
</evidence>
<evidence type="ECO:0000256" key="5">
    <source>
        <dbReference type="ARBA" id="ARBA00022729"/>
    </source>
</evidence>
<evidence type="ECO:0000256" key="8">
    <source>
        <dbReference type="ARBA" id="ARBA00022840"/>
    </source>
</evidence>
<feature type="transmembrane region" description="Helical" evidence="15">
    <location>
        <begin position="44"/>
        <end position="67"/>
    </location>
</feature>
<keyword evidence="9 15" id="KW-1133">Transmembrane helix</keyword>
<evidence type="ECO:0000256" key="14">
    <source>
        <dbReference type="SAM" id="MobiDB-lite"/>
    </source>
</evidence>
<dbReference type="EMBL" id="JAINDJ010000002">
    <property type="protein sequence ID" value="KAG9456359.1"/>
    <property type="molecule type" value="Genomic_DNA"/>
</dbReference>
<feature type="binding site" evidence="12">
    <location>
        <position position="149"/>
    </location>
    <ligand>
        <name>ATP</name>
        <dbReference type="ChEBI" id="CHEBI:30616"/>
    </ligand>
</feature>
<sequence length="458" mass="50798">MGTGSRRILTRKVAITLYIGIIALILQGVALAICAVAKAGGVTIWILSIIFTAFAIGVILTLALCIITGKKDAPPMTTMSMQMIQHSGLIFDETSMEIFFRNMDRERPIRFSPQQLALYTSNYTQRLGSGGFGVVYAGEFPNGLKIAVKVLNRSLEERVKEQFMAEVSTIGRIHHINLVRLYGFCFDGATKALVYEFVHNGSLDRFLFSENRVMRWGELHRIAVGTAKGLAYLHEDCQQRIIHYDIKPGNVLLDANFVPKVSDFGLAKLRNRESSHVTITGARGTPGYAAPELWFPSAITEKCDVYSFGMLLFEIVGRRRNLDVEKTETEEEWFPRWAWERYHDQEGRGLDEVVRACGVEEACAETAKRDVVVALWCVQYAAEARPPMSSVVRMLEGGVAIPGPPNPFRQSVSHGGGSWVDESWTSKSGGTPQSHDRDAGPILGVVTSSSSSAEFLRR</sequence>
<feature type="transmembrane region" description="Helical" evidence="15">
    <location>
        <begin position="15"/>
        <end position="38"/>
    </location>
</feature>
<accession>A0AAV7F621</accession>
<dbReference type="InterPro" id="IPR011009">
    <property type="entry name" value="Kinase-like_dom_sf"/>
</dbReference>
<dbReference type="FunFam" id="3.30.200.20:FF:000178">
    <property type="entry name" value="serine/threonine-protein kinase PBS1-like"/>
    <property type="match status" value="1"/>
</dbReference>
<feature type="domain" description="Protein kinase" evidence="16">
    <location>
        <begin position="121"/>
        <end position="409"/>
    </location>
</feature>
<evidence type="ECO:0000256" key="9">
    <source>
        <dbReference type="ARBA" id="ARBA00022989"/>
    </source>
</evidence>
<dbReference type="InterPro" id="IPR000719">
    <property type="entry name" value="Prot_kinase_dom"/>
</dbReference>
<keyword evidence="6 12" id="KW-0547">Nucleotide-binding</keyword>
<dbReference type="SUPFAM" id="SSF56112">
    <property type="entry name" value="Protein kinase-like (PK-like)"/>
    <property type="match status" value="1"/>
</dbReference>
<dbReference type="GO" id="GO:0004674">
    <property type="term" value="F:protein serine/threonine kinase activity"/>
    <property type="evidence" value="ECO:0007669"/>
    <property type="project" value="UniProtKB-KW"/>
</dbReference>
<evidence type="ECO:0000256" key="13">
    <source>
        <dbReference type="RuleBase" id="RU000304"/>
    </source>
</evidence>
<keyword evidence="7" id="KW-0418">Kinase</keyword>
<dbReference type="GO" id="GO:0016020">
    <property type="term" value="C:membrane"/>
    <property type="evidence" value="ECO:0007669"/>
    <property type="project" value="UniProtKB-SubCell"/>
</dbReference>
<dbReference type="InterPro" id="IPR008271">
    <property type="entry name" value="Ser/Thr_kinase_AS"/>
</dbReference>
<evidence type="ECO:0000259" key="16">
    <source>
        <dbReference type="PROSITE" id="PS50011"/>
    </source>
</evidence>
<evidence type="ECO:0000256" key="6">
    <source>
        <dbReference type="ARBA" id="ARBA00022741"/>
    </source>
</evidence>
<keyword evidence="5" id="KW-0732">Signal</keyword>
<comment type="subcellular location">
    <subcellularLocation>
        <location evidence="1">Membrane</location>
        <topology evidence="1">Single-pass type I membrane protein</topology>
    </subcellularLocation>
</comment>
<keyword evidence="8 12" id="KW-0067">ATP-binding</keyword>
<dbReference type="PROSITE" id="PS50011">
    <property type="entry name" value="PROTEIN_KINASE_DOM"/>
    <property type="match status" value="1"/>
</dbReference>
<keyword evidence="18" id="KW-1185">Reference proteome</keyword>
<dbReference type="FunFam" id="1.10.510.10:FF:000537">
    <property type="entry name" value="Putative receptor-like protein kinase"/>
    <property type="match status" value="1"/>
</dbReference>
<feature type="compositionally biased region" description="Polar residues" evidence="14">
    <location>
        <begin position="446"/>
        <end position="458"/>
    </location>
</feature>
<keyword evidence="10 15" id="KW-0472">Membrane</keyword>
<dbReference type="AlphaFoldDB" id="A0AAV7F621"/>
<evidence type="ECO:0000256" key="7">
    <source>
        <dbReference type="ARBA" id="ARBA00022777"/>
    </source>
</evidence>